<accession>A0A9D1LRM3</accession>
<dbReference type="Proteomes" id="UP000824123">
    <property type="component" value="Unassembled WGS sequence"/>
</dbReference>
<comment type="caution">
    <text evidence="1">The sequence shown here is derived from an EMBL/GenBank/DDBJ whole genome shotgun (WGS) entry which is preliminary data.</text>
</comment>
<reference evidence="1" key="2">
    <citation type="journal article" date="2021" name="PeerJ">
        <title>Extensive microbial diversity within the chicken gut microbiome revealed by metagenomics and culture.</title>
        <authorList>
            <person name="Gilroy R."/>
            <person name="Ravi A."/>
            <person name="Getino M."/>
            <person name="Pursley I."/>
            <person name="Horton D.L."/>
            <person name="Alikhan N.F."/>
            <person name="Baker D."/>
            <person name="Gharbi K."/>
            <person name="Hall N."/>
            <person name="Watson M."/>
            <person name="Adriaenssens E.M."/>
            <person name="Foster-Nyarko E."/>
            <person name="Jarju S."/>
            <person name="Secka A."/>
            <person name="Antonio M."/>
            <person name="Oren A."/>
            <person name="Chaudhuri R.R."/>
            <person name="La Ragione R."/>
            <person name="Hildebrand F."/>
            <person name="Pallen M.J."/>
        </authorList>
    </citation>
    <scope>NUCLEOTIDE SEQUENCE</scope>
    <source>
        <strain evidence="1">ChiSxjej2B14-8506</strain>
    </source>
</reference>
<dbReference type="SUPFAM" id="SSF51735">
    <property type="entry name" value="NAD(P)-binding Rossmann-fold domains"/>
    <property type="match status" value="1"/>
</dbReference>
<sequence length="359" mass="39626">MTYTGKPTRVAVAGTGWRAEFFMRICAALPERFELCGIMYHSDKGRASVADRGVPLVSTLDELAALKPDYMVLSLKGVAMFDAMRFCAQRGIPALCETFGARTVDELNDMYALLKGARIQFAEQYQFQPLNAARLALARSGALGQVYHVRMSIPTRYHPVSLMRLALGAGQRLPVITARAYSHAVLKGPGRAGDPVGESEFAARQEVVTLDYGDVQAVNDFEDMQHRSFMRSNYFLIRGGRGEIVNEQATWMIDPLTPCNVELKREMAGAGVDLQGLFLRGVSGGAMGWLYTNQFMPARLYDDELAVAECMARMADYAQGGAGFWGLEDEFTDMYFAILTGVALDSGDAIRAQRQSWMD</sequence>
<dbReference type="InterPro" id="IPR036291">
    <property type="entry name" value="NAD(P)-bd_dom_sf"/>
</dbReference>
<protein>
    <submittedName>
        <fullName evidence="1">Gfo/Idh/MocA family oxidoreductase</fullName>
    </submittedName>
</protein>
<evidence type="ECO:0000313" key="1">
    <source>
        <dbReference type="EMBL" id="HIU46736.1"/>
    </source>
</evidence>
<name>A0A9D1LRM3_9FIRM</name>
<dbReference type="AlphaFoldDB" id="A0A9D1LRM3"/>
<dbReference type="Gene3D" id="3.40.50.720">
    <property type="entry name" value="NAD(P)-binding Rossmann-like Domain"/>
    <property type="match status" value="1"/>
</dbReference>
<evidence type="ECO:0000313" key="2">
    <source>
        <dbReference type="Proteomes" id="UP000824123"/>
    </source>
</evidence>
<proteinExistence type="predicted"/>
<reference evidence="1" key="1">
    <citation type="submission" date="2020-10" db="EMBL/GenBank/DDBJ databases">
        <authorList>
            <person name="Gilroy R."/>
        </authorList>
    </citation>
    <scope>NUCLEOTIDE SEQUENCE</scope>
    <source>
        <strain evidence="1">ChiSxjej2B14-8506</strain>
    </source>
</reference>
<dbReference type="EMBL" id="DVNK01000037">
    <property type="protein sequence ID" value="HIU46736.1"/>
    <property type="molecule type" value="Genomic_DNA"/>
</dbReference>
<gene>
    <name evidence="1" type="ORF">IAC59_05715</name>
</gene>
<organism evidence="1 2">
    <name type="scientific">Candidatus Fimadaptatus faecigallinarum</name>
    <dbReference type="NCBI Taxonomy" id="2840814"/>
    <lineage>
        <taxon>Bacteria</taxon>
        <taxon>Bacillati</taxon>
        <taxon>Bacillota</taxon>
        <taxon>Clostridia</taxon>
        <taxon>Eubacteriales</taxon>
        <taxon>Candidatus Fimadaptatus</taxon>
    </lineage>
</organism>